<evidence type="ECO:0000313" key="7">
    <source>
        <dbReference type="Proteomes" id="UP000013201"/>
    </source>
</evidence>
<keyword evidence="2 4" id="KW-0238">DNA-binding</keyword>
<keyword evidence="7" id="KW-1185">Reference proteome</keyword>
<dbReference type="InterPro" id="IPR009057">
    <property type="entry name" value="Homeodomain-like_sf"/>
</dbReference>
<accession>N1MG50</accession>
<dbReference type="AlphaFoldDB" id="N1MG50"/>
<feature type="DNA-binding region" description="H-T-H motif" evidence="4">
    <location>
        <begin position="19"/>
        <end position="38"/>
    </location>
</feature>
<dbReference type="PROSITE" id="PS50977">
    <property type="entry name" value="HTH_TETR_2"/>
    <property type="match status" value="1"/>
</dbReference>
<reference evidence="7" key="2">
    <citation type="submission" date="2013-04" db="EMBL/GenBank/DDBJ databases">
        <title>Bisphenol A degrading Sphingobium sp. strain BiD32.</title>
        <authorList>
            <person name="Nielsen J.L."/>
            <person name="Zhou N.A."/>
            <person name="Kjeldal H."/>
        </authorList>
    </citation>
    <scope>NUCLEOTIDE SEQUENCE [LARGE SCALE GENOMIC DNA]</scope>
    <source>
        <strain evidence="7">BiD32</strain>
    </source>
</reference>
<gene>
    <name evidence="6" type="ORF">EBBID32_520</name>
</gene>
<dbReference type="PANTHER" id="PTHR30055">
    <property type="entry name" value="HTH-TYPE TRANSCRIPTIONAL REGULATOR RUTR"/>
    <property type="match status" value="1"/>
</dbReference>
<sequence>MIVTAAARLISQKGVDGLSMAAVSRAVGINRTTLYYHFDDREALLAAVKLWSSEQLGRGFAPQAPQRERIDHITRFVLENAELIKLWLDDFIAPGDIRDHYPHWEKLVSGMANQPDTPEEDAIDPEVYCTILLTAAFIAPRIYQQSVRPDLSPEAVIEKFRHEHQRTLRRDGLSSE</sequence>
<evidence type="ECO:0000256" key="3">
    <source>
        <dbReference type="ARBA" id="ARBA00023163"/>
    </source>
</evidence>
<dbReference type="PRINTS" id="PR00455">
    <property type="entry name" value="HTHTETR"/>
</dbReference>
<name>N1MG50_9SPHN</name>
<proteinExistence type="predicted"/>
<feature type="domain" description="HTH tetR-type" evidence="5">
    <location>
        <begin position="1"/>
        <end position="56"/>
    </location>
</feature>
<dbReference type="EMBL" id="CAVK010000004">
    <property type="protein sequence ID" value="CCW15724.1"/>
    <property type="molecule type" value="Genomic_DNA"/>
</dbReference>
<dbReference type="Gene3D" id="1.10.357.10">
    <property type="entry name" value="Tetracycline Repressor, domain 2"/>
    <property type="match status" value="1"/>
</dbReference>
<dbReference type="InterPro" id="IPR001647">
    <property type="entry name" value="HTH_TetR"/>
</dbReference>
<protein>
    <recommendedName>
        <fullName evidence="5">HTH tetR-type domain-containing protein</fullName>
    </recommendedName>
</protein>
<dbReference type="GO" id="GO:0000976">
    <property type="term" value="F:transcription cis-regulatory region binding"/>
    <property type="evidence" value="ECO:0007669"/>
    <property type="project" value="TreeGrafter"/>
</dbReference>
<dbReference type="GO" id="GO:0003700">
    <property type="term" value="F:DNA-binding transcription factor activity"/>
    <property type="evidence" value="ECO:0007669"/>
    <property type="project" value="TreeGrafter"/>
</dbReference>
<organism evidence="6 7">
    <name type="scientific">Sphingobium indicum BiD32</name>
    <dbReference type="NCBI Taxonomy" id="1301087"/>
    <lineage>
        <taxon>Bacteria</taxon>
        <taxon>Pseudomonadati</taxon>
        <taxon>Pseudomonadota</taxon>
        <taxon>Alphaproteobacteria</taxon>
        <taxon>Sphingomonadales</taxon>
        <taxon>Sphingomonadaceae</taxon>
        <taxon>Sphingobium</taxon>
    </lineage>
</organism>
<keyword evidence="3" id="KW-0804">Transcription</keyword>
<evidence type="ECO:0000259" key="5">
    <source>
        <dbReference type="PROSITE" id="PS50977"/>
    </source>
</evidence>
<dbReference type="Proteomes" id="UP000013201">
    <property type="component" value="Unassembled WGS sequence"/>
</dbReference>
<evidence type="ECO:0000256" key="1">
    <source>
        <dbReference type="ARBA" id="ARBA00023015"/>
    </source>
</evidence>
<dbReference type="SUPFAM" id="SSF46689">
    <property type="entry name" value="Homeodomain-like"/>
    <property type="match status" value="1"/>
</dbReference>
<comment type="caution">
    <text evidence="6">The sequence shown here is derived from an EMBL/GenBank/DDBJ whole genome shotgun (WGS) entry which is preliminary data.</text>
</comment>
<evidence type="ECO:0000256" key="4">
    <source>
        <dbReference type="PROSITE-ProRule" id="PRU00335"/>
    </source>
</evidence>
<evidence type="ECO:0000256" key="2">
    <source>
        <dbReference type="ARBA" id="ARBA00023125"/>
    </source>
</evidence>
<evidence type="ECO:0000313" key="6">
    <source>
        <dbReference type="EMBL" id="CCW15724.1"/>
    </source>
</evidence>
<dbReference type="Pfam" id="PF00440">
    <property type="entry name" value="TetR_N"/>
    <property type="match status" value="1"/>
</dbReference>
<keyword evidence="1" id="KW-0805">Transcription regulation</keyword>
<reference evidence="6 7" key="1">
    <citation type="submission" date="2013-03" db="EMBL/GenBank/DDBJ databases">
        <authorList>
            <person name="Le V."/>
        </authorList>
    </citation>
    <scope>NUCLEOTIDE SEQUENCE [LARGE SCALE GENOMIC DNA]</scope>
    <source>
        <strain evidence="6 7">BiD32</strain>
    </source>
</reference>
<dbReference type="PANTHER" id="PTHR30055:SF234">
    <property type="entry name" value="HTH-TYPE TRANSCRIPTIONAL REGULATOR BETI"/>
    <property type="match status" value="1"/>
</dbReference>
<dbReference type="InterPro" id="IPR050109">
    <property type="entry name" value="HTH-type_TetR-like_transc_reg"/>
</dbReference>